<dbReference type="Gene3D" id="3.30.70.100">
    <property type="match status" value="1"/>
</dbReference>
<dbReference type="EMBL" id="KV878211">
    <property type="protein sequence ID" value="OJJ37911.1"/>
    <property type="molecule type" value="Genomic_DNA"/>
</dbReference>
<dbReference type="InterPro" id="IPR029058">
    <property type="entry name" value="AB_hydrolase_fold"/>
</dbReference>
<organism evidence="3 4">
    <name type="scientific">Aspergillus wentii DTO 134E9</name>
    <dbReference type="NCBI Taxonomy" id="1073089"/>
    <lineage>
        <taxon>Eukaryota</taxon>
        <taxon>Fungi</taxon>
        <taxon>Dikarya</taxon>
        <taxon>Ascomycota</taxon>
        <taxon>Pezizomycotina</taxon>
        <taxon>Eurotiomycetes</taxon>
        <taxon>Eurotiomycetidae</taxon>
        <taxon>Eurotiales</taxon>
        <taxon>Aspergillaceae</taxon>
        <taxon>Aspergillus</taxon>
        <taxon>Aspergillus subgen. Cremei</taxon>
    </lineage>
</organism>
<dbReference type="VEuPathDB" id="FungiDB:ASPWEDRAFT_471625"/>
<dbReference type="Gene3D" id="3.40.50.1820">
    <property type="entry name" value="alpha/beta hydrolase"/>
    <property type="match status" value="1"/>
</dbReference>
<dbReference type="AlphaFoldDB" id="A0A1L9RSI2"/>
<dbReference type="SUPFAM" id="SSF54909">
    <property type="entry name" value="Dimeric alpha+beta barrel"/>
    <property type="match status" value="2"/>
</dbReference>
<gene>
    <name evidence="3" type="ORF">ASPWEDRAFT_471625</name>
</gene>
<dbReference type="RefSeq" id="XP_040691587.1">
    <property type="nucleotide sequence ID" value="XM_040836914.1"/>
</dbReference>
<dbReference type="GeneID" id="63752762"/>
<dbReference type="Pfam" id="PF00561">
    <property type="entry name" value="Abhydrolase_1"/>
    <property type="match status" value="1"/>
</dbReference>
<evidence type="ECO:0000259" key="2">
    <source>
        <dbReference type="Pfam" id="PF00561"/>
    </source>
</evidence>
<accession>A0A1L9RSI2</accession>
<dbReference type="SUPFAM" id="SSF53474">
    <property type="entry name" value="alpha/beta-Hydrolases"/>
    <property type="match status" value="1"/>
</dbReference>
<comment type="similarity">
    <text evidence="1">Belongs to the AB hydrolase superfamily.</text>
</comment>
<evidence type="ECO:0000256" key="1">
    <source>
        <dbReference type="ARBA" id="ARBA00008645"/>
    </source>
</evidence>
<dbReference type="InterPro" id="IPR011008">
    <property type="entry name" value="Dimeric_a/b-barrel"/>
</dbReference>
<evidence type="ECO:0000313" key="4">
    <source>
        <dbReference type="Proteomes" id="UP000184383"/>
    </source>
</evidence>
<dbReference type="OrthoDB" id="2851338at2759"/>
<protein>
    <recommendedName>
        <fullName evidence="2">AB hydrolase-1 domain-containing protein</fullName>
    </recommendedName>
</protein>
<dbReference type="PANTHER" id="PTHR43039">
    <property type="entry name" value="ESTERASE-RELATED"/>
    <property type="match status" value="1"/>
</dbReference>
<name>A0A1L9RSI2_ASPWE</name>
<reference evidence="4" key="1">
    <citation type="journal article" date="2017" name="Genome Biol.">
        <title>Comparative genomics reveals high biological diversity and specific adaptations in the industrially and medically important fungal genus Aspergillus.</title>
        <authorList>
            <person name="de Vries R.P."/>
            <person name="Riley R."/>
            <person name="Wiebenga A."/>
            <person name="Aguilar-Osorio G."/>
            <person name="Amillis S."/>
            <person name="Uchima C.A."/>
            <person name="Anderluh G."/>
            <person name="Asadollahi M."/>
            <person name="Askin M."/>
            <person name="Barry K."/>
            <person name="Battaglia E."/>
            <person name="Bayram O."/>
            <person name="Benocci T."/>
            <person name="Braus-Stromeyer S.A."/>
            <person name="Caldana C."/>
            <person name="Canovas D."/>
            <person name="Cerqueira G.C."/>
            <person name="Chen F."/>
            <person name="Chen W."/>
            <person name="Choi C."/>
            <person name="Clum A."/>
            <person name="Dos Santos R.A."/>
            <person name="Damasio A.R."/>
            <person name="Diallinas G."/>
            <person name="Emri T."/>
            <person name="Fekete E."/>
            <person name="Flipphi M."/>
            <person name="Freyberg S."/>
            <person name="Gallo A."/>
            <person name="Gournas C."/>
            <person name="Habgood R."/>
            <person name="Hainaut M."/>
            <person name="Harispe M.L."/>
            <person name="Henrissat B."/>
            <person name="Hilden K.S."/>
            <person name="Hope R."/>
            <person name="Hossain A."/>
            <person name="Karabika E."/>
            <person name="Karaffa L."/>
            <person name="Karanyi Z."/>
            <person name="Krasevec N."/>
            <person name="Kuo A."/>
            <person name="Kusch H."/>
            <person name="LaButti K."/>
            <person name="Lagendijk E.L."/>
            <person name="Lapidus A."/>
            <person name="Levasseur A."/>
            <person name="Lindquist E."/>
            <person name="Lipzen A."/>
            <person name="Logrieco A.F."/>
            <person name="MacCabe A."/>
            <person name="Maekelae M.R."/>
            <person name="Malavazi I."/>
            <person name="Melin P."/>
            <person name="Meyer V."/>
            <person name="Mielnichuk N."/>
            <person name="Miskei M."/>
            <person name="Molnar A.P."/>
            <person name="Mule G."/>
            <person name="Ngan C.Y."/>
            <person name="Orejas M."/>
            <person name="Orosz E."/>
            <person name="Ouedraogo J.P."/>
            <person name="Overkamp K.M."/>
            <person name="Park H.-S."/>
            <person name="Perrone G."/>
            <person name="Piumi F."/>
            <person name="Punt P.J."/>
            <person name="Ram A.F."/>
            <person name="Ramon A."/>
            <person name="Rauscher S."/>
            <person name="Record E."/>
            <person name="Riano-Pachon D.M."/>
            <person name="Robert V."/>
            <person name="Roehrig J."/>
            <person name="Ruller R."/>
            <person name="Salamov A."/>
            <person name="Salih N.S."/>
            <person name="Samson R.A."/>
            <person name="Sandor E."/>
            <person name="Sanguinetti M."/>
            <person name="Schuetze T."/>
            <person name="Sepcic K."/>
            <person name="Shelest E."/>
            <person name="Sherlock G."/>
            <person name="Sophianopoulou V."/>
            <person name="Squina F.M."/>
            <person name="Sun H."/>
            <person name="Susca A."/>
            <person name="Todd R.B."/>
            <person name="Tsang A."/>
            <person name="Unkles S.E."/>
            <person name="van de Wiele N."/>
            <person name="van Rossen-Uffink D."/>
            <person name="Oliveira J.V."/>
            <person name="Vesth T.C."/>
            <person name="Visser J."/>
            <person name="Yu J.-H."/>
            <person name="Zhou M."/>
            <person name="Andersen M.R."/>
            <person name="Archer D.B."/>
            <person name="Baker S.E."/>
            <person name="Benoit I."/>
            <person name="Brakhage A.A."/>
            <person name="Braus G.H."/>
            <person name="Fischer R."/>
            <person name="Frisvad J.C."/>
            <person name="Goldman G.H."/>
            <person name="Houbraken J."/>
            <person name="Oakley B."/>
            <person name="Pocsi I."/>
            <person name="Scazzocchio C."/>
            <person name="Seiboth B."/>
            <person name="vanKuyk P.A."/>
            <person name="Wortman J."/>
            <person name="Dyer P.S."/>
            <person name="Grigoriev I.V."/>
        </authorList>
    </citation>
    <scope>NUCLEOTIDE SEQUENCE [LARGE SCALE GENOMIC DNA]</scope>
    <source>
        <strain evidence="4">DTO 134E9</strain>
    </source>
</reference>
<evidence type="ECO:0000313" key="3">
    <source>
        <dbReference type="EMBL" id="OJJ37911.1"/>
    </source>
</evidence>
<dbReference type="InterPro" id="IPR000073">
    <property type="entry name" value="AB_hydrolase_1"/>
</dbReference>
<proteinExistence type="inferred from homology"/>
<sequence>MEGLLYVTMHPKASLPPAQFHDWYNNEHGPLRLRLPFVTNGFRYRAVDSLEPEWVALYDITDMAELTREPYLALRGDGIKTQREKNTMAQIAVDRRLYDLLDDQKAPGYAPLEDLTDNESDGAVLIAVSFTLSDPARQDEVDAWYREEHLPMLSRVPGWRRSRRYVTSSIDPNAPKELISLYEYAAQNGLNGPEHQAAMNTAWGNKVKSECVADKKRRVYRWAYTFGPAPRELHSLASSEVAGPWNSNDRRTKTLPSSRPAVESFITTPDGVDLPYRLEGSTDPRSPVIVLSNSILVDYSIWDGFVDAFLSHPANSNYRILRYLTRGRLQKCGEKDINIDVLAGDIVALLDALRIPQATLIGVSLGGVTVLNTALLYPSRITKFIACDTNSSSPATNRKAWDDRVTMAENDRAVSPATNETIIGESLAEVTTRRWFVDESYETQPALAERIKNVVRDNSLEGFRKAVQALCAYDVRERMANATVPGLFVAGSGDGVLPQTMQKMAQDLKGDAELKIVDKAGHLPMVEQPEAFTKIVQEFL</sequence>
<dbReference type="Proteomes" id="UP000184383">
    <property type="component" value="Unassembled WGS sequence"/>
</dbReference>
<feature type="domain" description="AB hydrolase-1" evidence="2">
    <location>
        <begin position="335"/>
        <end position="528"/>
    </location>
</feature>
<dbReference type="STRING" id="1073089.A0A1L9RSI2"/>
<keyword evidence="4" id="KW-1185">Reference proteome</keyword>